<proteinExistence type="predicted"/>
<comment type="caution">
    <text evidence="2">The sequence shown here is derived from an EMBL/GenBank/DDBJ whole genome shotgun (WGS) entry which is preliminary data.</text>
</comment>
<gene>
    <name evidence="2" type="ORF">GWC95_02975</name>
</gene>
<keyword evidence="1" id="KW-0732">Signal</keyword>
<dbReference type="RefSeq" id="WP_161817177.1">
    <property type="nucleotide sequence ID" value="NZ_JAACJS010000002.1"/>
</dbReference>
<feature type="chain" id="PRO_5045813811" evidence="1">
    <location>
        <begin position="19"/>
        <end position="209"/>
    </location>
</feature>
<evidence type="ECO:0000256" key="1">
    <source>
        <dbReference type="SAM" id="SignalP"/>
    </source>
</evidence>
<accession>A0ABW9ZP53</accession>
<evidence type="ECO:0000313" key="3">
    <source>
        <dbReference type="Proteomes" id="UP000753802"/>
    </source>
</evidence>
<evidence type="ECO:0000313" key="2">
    <source>
        <dbReference type="EMBL" id="NCI48869.1"/>
    </source>
</evidence>
<protein>
    <submittedName>
        <fullName evidence="2">Uncharacterized protein</fullName>
    </submittedName>
</protein>
<dbReference type="EMBL" id="JAACJS010000002">
    <property type="protein sequence ID" value="NCI48869.1"/>
    <property type="molecule type" value="Genomic_DNA"/>
</dbReference>
<name>A0ABW9ZP53_9BACT</name>
<feature type="signal peptide" evidence="1">
    <location>
        <begin position="1"/>
        <end position="18"/>
    </location>
</feature>
<reference evidence="2 3" key="1">
    <citation type="submission" date="2020-01" db="EMBL/GenBank/DDBJ databases">
        <title>Genome analysis.</title>
        <authorList>
            <person name="Wu S."/>
            <person name="Wang G."/>
        </authorList>
    </citation>
    <scope>NUCLEOTIDE SEQUENCE [LARGE SCALE GENOMIC DNA]</scope>
    <source>
        <strain evidence="2 3">SYL130</strain>
    </source>
</reference>
<sequence length="209" mass="23314">MKQVLVIISLFLCAFGSAQPKYEGAMGKGLQQLKDAKSADDMTATAAFFERVGEAEKDKWLPYYYAAYANYLTGWMNPKADKDKVAEKTKELVTKAEALSPNNSELFCLRQMTAIQQMTVDPMTRYQSYGAEINANTAKAKQADPTNPRAWFVDAQYWKNVPEAFGGGKATAKKLVEKSLELYKTFKPASPLHPTWGQEEAEKLLASCQ</sequence>
<dbReference type="Proteomes" id="UP000753802">
    <property type="component" value="Unassembled WGS sequence"/>
</dbReference>
<organism evidence="2 3">
    <name type="scientific">Sediminibacterium roseum</name>
    <dbReference type="NCBI Taxonomy" id="1978412"/>
    <lineage>
        <taxon>Bacteria</taxon>
        <taxon>Pseudomonadati</taxon>
        <taxon>Bacteroidota</taxon>
        <taxon>Chitinophagia</taxon>
        <taxon>Chitinophagales</taxon>
        <taxon>Chitinophagaceae</taxon>
        <taxon>Sediminibacterium</taxon>
    </lineage>
</organism>
<keyword evidence="3" id="KW-1185">Reference proteome</keyword>